<organism evidence="2 3">
    <name type="scientific">Candidatus Uhrbacteria bacterium CG_4_9_14_3_um_filter_36_7</name>
    <dbReference type="NCBI Taxonomy" id="1975033"/>
    <lineage>
        <taxon>Bacteria</taxon>
        <taxon>Candidatus Uhriibacteriota</taxon>
    </lineage>
</organism>
<accession>A0A2M7XHG3</accession>
<dbReference type="InterPro" id="IPR036390">
    <property type="entry name" value="WH_DNA-bd_sf"/>
</dbReference>
<protein>
    <recommendedName>
        <fullName evidence="1">Transcription regulator TrmB N-terminal domain-containing protein</fullName>
    </recommendedName>
</protein>
<dbReference type="Proteomes" id="UP000229749">
    <property type="component" value="Unassembled WGS sequence"/>
</dbReference>
<dbReference type="Gene3D" id="1.10.10.10">
    <property type="entry name" value="Winged helix-like DNA-binding domain superfamily/Winged helix DNA-binding domain"/>
    <property type="match status" value="1"/>
</dbReference>
<reference evidence="3" key="1">
    <citation type="submission" date="2017-09" db="EMBL/GenBank/DDBJ databases">
        <title>Depth-based differentiation of microbial function through sediment-hosted aquifers and enrichment of novel symbionts in the deep terrestrial subsurface.</title>
        <authorList>
            <person name="Probst A.J."/>
            <person name="Ladd B."/>
            <person name="Jarett J.K."/>
            <person name="Geller-Mcgrath D.E."/>
            <person name="Sieber C.M.K."/>
            <person name="Emerson J.B."/>
            <person name="Anantharaman K."/>
            <person name="Thomas B.C."/>
            <person name="Malmstrom R."/>
            <person name="Stieglmeier M."/>
            <person name="Klingl A."/>
            <person name="Woyke T."/>
            <person name="Ryan C.M."/>
            <person name="Banfield J.F."/>
        </authorList>
    </citation>
    <scope>NUCLEOTIDE SEQUENCE [LARGE SCALE GENOMIC DNA]</scope>
</reference>
<dbReference type="InterPro" id="IPR002831">
    <property type="entry name" value="Tscrpt_reg_TrmB_N"/>
</dbReference>
<sequence>MPPHVFIPFPMYIELFQKLGLSKNEAELYETLLKEGELSVGRLSSKSKVHRRNVYDVIERLLEKGLVFEIVEQKENRYQAVDPKKLVELIEEKNTLLLKHLPDIEKLYKNTPHQEEIFIYRGPEGWKNYMRDMLEIADTAYFIGAKGGWLDERVKYFFPKFIKEAKKKRIKFYHLFDHEIKIKYPEILYYVKNNYKFLPKGYSTPAAIDIFANHVNIISPMNLNKLDGDFSLTVIVNENIASAFRIWFQFMWDSCPCVKASDE</sequence>
<name>A0A2M7XHG3_9BACT</name>
<evidence type="ECO:0000313" key="2">
    <source>
        <dbReference type="EMBL" id="PJA47289.1"/>
    </source>
</evidence>
<dbReference type="SUPFAM" id="SSF46785">
    <property type="entry name" value="Winged helix' DNA-binding domain"/>
    <property type="match status" value="1"/>
</dbReference>
<dbReference type="EMBL" id="PFWS01000033">
    <property type="protein sequence ID" value="PJA47289.1"/>
    <property type="molecule type" value="Genomic_DNA"/>
</dbReference>
<feature type="domain" description="Transcription regulator TrmB N-terminal" evidence="1">
    <location>
        <begin position="17"/>
        <end position="84"/>
    </location>
</feature>
<dbReference type="PANTHER" id="PTHR34293:SF1">
    <property type="entry name" value="HTH-TYPE TRANSCRIPTIONAL REGULATOR TRMBL2"/>
    <property type="match status" value="1"/>
</dbReference>
<dbReference type="AlphaFoldDB" id="A0A2M7XHG3"/>
<proteinExistence type="predicted"/>
<gene>
    <name evidence="2" type="ORF">CO172_02130</name>
</gene>
<comment type="caution">
    <text evidence="2">The sequence shown here is derived from an EMBL/GenBank/DDBJ whole genome shotgun (WGS) entry which is preliminary data.</text>
</comment>
<evidence type="ECO:0000313" key="3">
    <source>
        <dbReference type="Proteomes" id="UP000229749"/>
    </source>
</evidence>
<dbReference type="PANTHER" id="PTHR34293">
    <property type="entry name" value="HTH-TYPE TRANSCRIPTIONAL REGULATOR TRMBL2"/>
    <property type="match status" value="1"/>
</dbReference>
<dbReference type="InterPro" id="IPR051797">
    <property type="entry name" value="TrmB-like"/>
</dbReference>
<dbReference type="InterPro" id="IPR036388">
    <property type="entry name" value="WH-like_DNA-bd_sf"/>
</dbReference>
<evidence type="ECO:0000259" key="1">
    <source>
        <dbReference type="Pfam" id="PF01978"/>
    </source>
</evidence>
<dbReference type="Pfam" id="PF01978">
    <property type="entry name" value="TrmB"/>
    <property type="match status" value="1"/>
</dbReference>